<dbReference type="STRING" id="1121322.SAMN02745136_00521"/>
<gene>
    <name evidence="1" type="ORF">SAMN02745136_00521</name>
</gene>
<name>A0A1M6KNT7_9FIRM</name>
<reference evidence="1 2" key="1">
    <citation type="submission" date="2016-11" db="EMBL/GenBank/DDBJ databases">
        <authorList>
            <person name="Jaros S."/>
            <person name="Januszkiewicz K."/>
            <person name="Wedrychowicz H."/>
        </authorList>
    </citation>
    <scope>NUCLEOTIDE SEQUENCE [LARGE SCALE GENOMIC DNA]</scope>
    <source>
        <strain evidence="1 2">DSM 15929</strain>
    </source>
</reference>
<dbReference type="AlphaFoldDB" id="A0A1M6KNT7"/>
<dbReference type="OrthoDB" id="4222258at2"/>
<organism evidence="1 2">
    <name type="scientific">Anaerocolumna jejuensis DSM 15929</name>
    <dbReference type="NCBI Taxonomy" id="1121322"/>
    <lineage>
        <taxon>Bacteria</taxon>
        <taxon>Bacillati</taxon>
        <taxon>Bacillota</taxon>
        <taxon>Clostridia</taxon>
        <taxon>Lachnospirales</taxon>
        <taxon>Lachnospiraceae</taxon>
        <taxon>Anaerocolumna</taxon>
    </lineage>
</organism>
<dbReference type="RefSeq" id="WP_073272610.1">
    <property type="nucleotide sequence ID" value="NZ_FRAC01000006.1"/>
</dbReference>
<keyword evidence="2" id="KW-1185">Reference proteome</keyword>
<protein>
    <submittedName>
        <fullName evidence="1">Uncharacterized protein</fullName>
    </submittedName>
</protein>
<evidence type="ECO:0000313" key="2">
    <source>
        <dbReference type="Proteomes" id="UP000184386"/>
    </source>
</evidence>
<accession>A0A1M6KNT7</accession>
<dbReference type="Proteomes" id="UP000184386">
    <property type="component" value="Unassembled WGS sequence"/>
</dbReference>
<proteinExistence type="predicted"/>
<dbReference type="EMBL" id="FRAC01000006">
    <property type="protein sequence ID" value="SHJ60556.1"/>
    <property type="molecule type" value="Genomic_DNA"/>
</dbReference>
<sequence>MLSKEQKIEKLIELGGNRWTKAGKDRIYFNRPVFEKLLNIQTSYYNSGNLSGFWMDGEVKSNTQGNRILRELETGKFYYDIADDKFCYYIIYGNDIAEKLRSIIGPAEAEQN</sequence>
<evidence type="ECO:0000313" key="1">
    <source>
        <dbReference type="EMBL" id="SHJ60556.1"/>
    </source>
</evidence>